<dbReference type="RefSeq" id="WP_069306453.1">
    <property type="nucleotide sequence ID" value="NZ_MCRJ01000030.1"/>
</dbReference>
<feature type="region of interest" description="Disordered" evidence="1">
    <location>
        <begin position="305"/>
        <end position="360"/>
    </location>
</feature>
<accession>A0A1E3H455</accession>
<keyword evidence="4" id="KW-1185">Reference proteome</keyword>
<gene>
    <name evidence="3" type="primary">tgpA</name>
    <name evidence="3" type="ORF">A6302_01582</name>
</gene>
<dbReference type="SMART" id="SM00460">
    <property type="entry name" value="TGc"/>
    <property type="match status" value="1"/>
</dbReference>
<evidence type="ECO:0000313" key="4">
    <source>
        <dbReference type="Proteomes" id="UP000094622"/>
    </source>
</evidence>
<dbReference type="AlphaFoldDB" id="A0A1E3H455"/>
<sequence length="360" mass="38093">MIYDIRQVTTYSYRGAVPFSRHVMRMAPVTRPGQRVILSSLDIDPQPAEYQEESDFFGNRTTLVAIDQPHDRLVVELRARVEVTAPEPFLAGLTPPWEDIRDTTASSDDLSAESPVHFIFASRSVALEPNIRDYAAAAFPEGEPVLTGALELTRMIHTDFKYKPGATDAKTLPATAFRQKSGVCQDFAHVMISGMRGLGLPARYVSGYLRTIPPPGQVRLEGADATHAWVEVWCGPEMGWIGLDPTNDIPAGEDHIVLAVGRDYSDVSPMDGVVVTVGDHGLDVKVDVIPLGQDVAERAAALAKSAATPASTPAAAAAAAAEAGDAPDDDAVDASAAAPAKPPAAASLPVQPPGAVSARA</sequence>
<reference evidence="3 4" key="1">
    <citation type="submission" date="2016-07" db="EMBL/GenBank/DDBJ databases">
        <title>Draft Genome Sequence of Methylobrevis pamukkalensis PK2.</title>
        <authorList>
            <person name="Vasilenko O.V."/>
            <person name="Doronina N.V."/>
            <person name="Shmareva M.N."/>
            <person name="Tarlachkov S.V."/>
            <person name="Mustakhimov I."/>
            <person name="Trotsenko Y.A."/>
        </authorList>
    </citation>
    <scope>NUCLEOTIDE SEQUENCE [LARGE SCALE GENOMIC DNA]</scope>
    <source>
        <strain evidence="3 4">PK2</strain>
    </source>
</reference>
<evidence type="ECO:0000259" key="2">
    <source>
        <dbReference type="SMART" id="SM00460"/>
    </source>
</evidence>
<organism evidence="3 4">
    <name type="scientific">Methylobrevis pamukkalensis</name>
    <dbReference type="NCBI Taxonomy" id="1439726"/>
    <lineage>
        <taxon>Bacteria</taxon>
        <taxon>Pseudomonadati</taxon>
        <taxon>Pseudomonadota</taxon>
        <taxon>Alphaproteobacteria</taxon>
        <taxon>Hyphomicrobiales</taxon>
        <taxon>Pleomorphomonadaceae</taxon>
        <taxon>Methylobrevis</taxon>
    </lineage>
</organism>
<feature type="compositionally biased region" description="Low complexity" evidence="1">
    <location>
        <begin position="305"/>
        <end position="324"/>
    </location>
</feature>
<name>A0A1E3H455_9HYPH</name>
<dbReference type="InterPro" id="IPR002931">
    <property type="entry name" value="Transglutaminase-like"/>
</dbReference>
<dbReference type="Gene3D" id="3.10.620.30">
    <property type="match status" value="1"/>
</dbReference>
<dbReference type="Pfam" id="PF08379">
    <property type="entry name" value="Bact_transglu_N"/>
    <property type="match status" value="1"/>
</dbReference>
<feature type="compositionally biased region" description="Low complexity" evidence="1">
    <location>
        <begin position="333"/>
        <end position="349"/>
    </location>
</feature>
<dbReference type="PANTHER" id="PTHR33490:SF7">
    <property type="entry name" value="BLR2979 PROTEIN"/>
    <property type="match status" value="1"/>
</dbReference>
<evidence type="ECO:0000256" key="1">
    <source>
        <dbReference type="SAM" id="MobiDB-lite"/>
    </source>
</evidence>
<dbReference type="GO" id="GO:0003810">
    <property type="term" value="F:protein-glutamine gamma-glutamyltransferase activity"/>
    <property type="evidence" value="ECO:0007669"/>
    <property type="project" value="UniProtKB-EC"/>
</dbReference>
<feature type="domain" description="Transglutaminase-like" evidence="2">
    <location>
        <begin position="176"/>
        <end position="247"/>
    </location>
</feature>
<dbReference type="PANTHER" id="PTHR33490">
    <property type="entry name" value="BLR5614 PROTEIN-RELATED"/>
    <property type="match status" value="1"/>
</dbReference>
<protein>
    <submittedName>
        <fullName evidence="3">Protein-glutamine gamma-glutamyltransferase</fullName>
        <ecNumber evidence="3">2.3.2.13</ecNumber>
    </submittedName>
</protein>
<dbReference type="SUPFAM" id="SSF54001">
    <property type="entry name" value="Cysteine proteinases"/>
    <property type="match status" value="1"/>
</dbReference>
<keyword evidence="3" id="KW-0012">Acyltransferase</keyword>
<comment type="caution">
    <text evidence="3">The sequence shown here is derived from an EMBL/GenBank/DDBJ whole genome shotgun (WGS) entry which is preliminary data.</text>
</comment>
<proteinExistence type="predicted"/>
<dbReference type="EMBL" id="MCRJ01000030">
    <property type="protein sequence ID" value="ODN71090.1"/>
    <property type="molecule type" value="Genomic_DNA"/>
</dbReference>
<dbReference type="Pfam" id="PF01841">
    <property type="entry name" value="Transglut_core"/>
    <property type="match status" value="1"/>
</dbReference>
<dbReference type="Proteomes" id="UP000094622">
    <property type="component" value="Unassembled WGS sequence"/>
</dbReference>
<keyword evidence="3" id="KW-0808">Transferase</keyword>
<dbReference type="EC" id="2.3.2.13" evidence="3"/>
<dbReference type="InterPro" id="IPR013589">
    <property type="entry name" value="Bac_transglu_N"/>
</dbReference>
<evidence type="ECO:0000313" key="3">
    <source>
        <dbReference type="EMBL" id="ODN71090.1"/>
    </source>
</evidence>
<dbReference type="InterPro" id="IPR038765">
    <property type="entry name" value="Papain-like_cys_pep_sf"/>
</dbReference>